<keyword evidence="5 6" id="KW-0342">GTP-binding</keyword>
<keyword evidence="6" id="KW-0479">Metal-binding</keyword>
<evidence type="ECO:0000256" key="4">
    <source>
        <dbReference type="ARBA" id="ARBA00022801"/>
    </source>
</evidence>
<dbReference type="SUPFAM" id="SSF55620">
    <property type="entry name" value="Tetrahydrobiopterin biosynthesis enzymes-like"/>
    <property type="match status" value="1"/>
</dbReference>
<protein>
    <recommendedName>
        <fullName evidence="6">GTP cyclohydrolase 1</fullName>
        <ecNumber evidence="6">3.5.4.16</ecNumber>
    </recommendedName>
    <alternativeName>
        <fullName evidence="6">GTP cyclohydrolase I</fullName>
        <shortName evidence="6">GTP-CH-I</shortName>
    </alternativeName>
</protein>
<dbReference type="Pfam" id="PF01227">
    <property type="entry name" value="GTP_cyclohydroI"/>
    <property type="match status" value="1"/>
</dbReference>
<dbReference type="EC" id="3.5.4.16" evidence="6"/>
<comment type="pathway">
    <text evidence="2 6">Cofactor biosynthesis; 7,8-dihydroneopterin triphosphate biosynthesis; 7,8-dihydroneopterin triphosphate from GTP: step 1/1.</text>
</comment>
<dbReference type="InterPro" id="IPR001474">
    <property type="entry name" value="GTP_CycHdrlase_I"/>
</dbReference>
<evidence type="ECO:0000313" key="8">
    <source>
        <dbReference type="EMBL" id="MEJ6400472.1"/>
    </source>
</evidence>
<comment type="subunit">
    <text evidence="6">Homopolymer.</text>
</comment>
<dbReference type="PROSITE" id="PS00859">
    <property type="entry name" value="GTP_CYCLOHYDROL_1_1"/>
    <property type="match status" value="1"/>
</dbReference>
<keyword evidence="6" id="KW-0547">Nucleotide-binding</keyword>
<feature type="binding site" evidence="6">
    <location>
        <position position="150"/>
    </location>
    <ligand>
        <name>Zn(2+)</name>
        <dbReference type="ChEBI" id="CHEBI:29105"/>
    </ligand>
</feature>
<dbReference type="NCBIfam" id="NF006826">
    <property type="entry name" value="PRK09347.1-3"/>
    <property type="match status" value="1"/>
</dbReference>
<evidence type="ECO:0000256" key="3">
    <source>
        <dbReference type="ARBA" id="ARBA00022563"/>
    </source>
</evidence>
<keyword evidence="4 6" id="KW-0378">Hydrolase</keyword>
<dbReference type="NCBIfam" id="NF006825">
    <property type="entry name" value="PRK09347.1-2"/>
    <property type="match status" value="1"/>
</dbReference>
<sequence length="188" mass="21367">MNEENQKIIEDSVKNILRAVGEDPEREGLLETPKRVAKMYGEVFSSLNNKFTNYKVFNSDVEDNGTVIVKDIPFYSMCEHHLLPFFGKVTVAYVPKDGKIIGLSKIPRLVDFVASRPSVQENVTHQIGVELDRILHPQGIAVIADARHMCMEMRGVKKQAGSTRTTYYRGVFKDPVNKRELLDEIRLS</sequence>
<evidence type="ECO:0000256" key="5">
    <source>
        <dbReference type="ARBA" id="ARBA00023134"/>
    </source>
</evidence>
<evidence type="ECO:0000256" key="2">
    <source>
        <dbReference type="ARBA" id="ARBA00005080"/>
    </source>
</evidence>
<dbReference type="PANTHER" id="PTHR11109:SF7">
    <property type="entry name" value="GTP CYCLOHYDROLASE 1"/>
    <property type="match status" value="1"/>
</dbReference>
<keyword evidence="9" id="KW-1185">Reference proteome</keyword>
<dbReference type="EMBL" id="JAWMWH010000001">
    <property type="protein sequence ID" value="MEJ6400472.1"/>
    <property type="molecule type" value="Genomic_DNA"/>
</dbReference>
<proteinExistence type="inferred from homology"/>
<feature type="binding site" evidence="6">
    <location>
        <position position="78"/>
    </location>
    <ligand>
        <name>Zn(2+)</name>
        <dbReference type="ChEBI" id="CHEBI:29105"/>
    </ligand>
</feature>
<dbReference type="RefSeq" id="WP_339960281.1">
    <property type="nucleotide sequence ID" value="NZ_JAWMWH010000001.1"/>
</dbReference>
<dbReference type="Proteomes" id="UP001370590">
    <property type="component" value="Unassembled WGS sequence"/>
</dbReference>
<dbReference type="NCBIfam" id="TIGR00063">
    <property type="entry name" value="folE"/>
    <property type="match status" value="1"/>
</dbReference>
<keyword evidence="3 6" id="KW-0554">One-carbon metabolism</keyword>
<reference evidence="8 9" key="1">
    <citation type="submission" date="2023-10" db="EMBL/GenBank/DDBJ databases">
        <title>Nicoliella lavandulae sp. nov. isolated from Lavandula angustifolia flowers.</title>
        <authorList>
            <person name="Alcantara C."/>
            <person name="Zuniga M."/>
            <person name="Landete J.M."/>
            <person name="Monedero V."/>
        </authorList>
    </citation>
    <scope>NUCLEOTIDE SEQUENCE [LARGE SCALE GENOMIC DNA]</scope>
    <source>
        <strain evidence="8 9">Es01</strain>
    </source>
</reference>
<dbReference type="InterPro" id="IPR043134">
    <property type="entry name" value="GTP-CH-I_N"/>
</dbReference>
<dbReference type="InterPro" id="IPR018234">
    <property type="entry name" value="GTP_CycHdrlase_I_CS"/>
</dbReference>
<dbReference type="PANTHER" id="PTHR11109">
    <property type="entry name" value="GTP CYCLOHYDROLASE I"/>
    <property type="match status" value="1"/>
</dbReference>
<comment type="catalytic activity">
    <reaction evidence="1 6">
        <text>GTP + H2O = 7,8-dihydroneopterin 3'-triphosphate + formate + H(+)</text>
        <dbReference type="Rhea" id="RHEA:17473"/>
        <dbReference type="ChEBI" id="CHEBI:15377"/>
        <dbReference type="ChEBI" id="CHEBI:15378"/>
        <dbReference type="ChEBI" id="CHEBI:15740"/>
        <dbReference type="ChEBI" id="CHEBI:37565"/>
        <dbReference type="ChEBI" id="CHEBI:58462"/>
        <dbReference type="EC" id="3.5.4.16"/>
    </reaction>
</comment>
<dbReference type="InterPro" id="IPR043133">
    <property type="entry name" value="GTP-CH-I_C/QueF"/>
</dbReference>
<dbReference type="GO" id="GO:0003934">
    <property type="term" value="F:GTP cyclohydrolase I activity"/>
    <property type="evidence" value="ECO:0007669"/>
    <property type="project" value="UniProtKB-EC"/>
</dbReference>
<organism evidence="8 9">
    <name type="scientific">Nicoliella lavandulae</name>
    <dbReference type="NCBI Taxonomy" id="3082954"/>
    <lineage>
        <taxon>Bacteria</taxon>
        <taxon>Bacillati</taxon>
        <taxon>Bacillota</taxon>
        <taxon>Bacilli</taxon>
        <taxon>Lactobacillales</taxon>
        <taxon>Lactobacillaceae</taxon>
        <taxon>Nicoliella</taxon>
    </lineage>
</organism>
<evidence type="ECO:0000256" key="1">
    <source>
        <dbReference type="ARBA" id="ARBA00001052"/>
    </source>
</evidence>
<gene>
    <name evidence="6 8" type="primary">folE</name>
    <name evidence="8" type="ORF">R4146_04780</name>
</gene>
<name>A0ABU8SKN6_9LACO</name>
<comment type="similarity">
    <text evidence="6">Belongs to the GTP cyclohydrolase I family.</text>
</comment>
<evidence type="ECO:0000259" key="7">
    <source>
        <dbReference type="Pfam" id="PF01227"/>
    </source>
</evidence>
<dbReference type="Gene3D" id="3.30.1130.10">
    <property type="match status" value="1"/>
</dbReference>
<feature type="binding site" evidence="6">
    <location>
        <position position="81"/>
    </location>
    <ligand>
        <name>Zn(2+)</name>
        <dbReference type="ChEBI" id="CHEBI:29105"/>
    </ligand>
</feature>
<dbReference type="InterPro" id="IPR020602">
    <property type="entry name" value="GTP_CycHdrlase_I_dom"/>
</dbReference>
<feature type="domain" description="GTP cyclohydrolase I" evidence="7">
    <location>
        <begin position="9"/>
        <end position="185"/>
    </location>
</feature>
<comment type="caution">
    <text evidence="8">The sequence shown here is derived from an EMBL/GenBank/DDBJ whole genome shotgun (WGS) entry which is preliminary data.</text>
</comment>
<evidence type="ECO:0000313" key="9">
    <source>
        <dbReference type="Proteomes" id="UP001370590"/>
    </source>
</evidence>
<dbReference type="Gene3D" id="1.10.286.10">
    <property type="match status" value="1"/>
</dbReference>
<dbReference type="HAMAP" id="MF_00223">
    <property type="entry name" value="FolE"/>
    <property type="match status" value="1"/>
</dbReference>
<evidence type="ECO:0000256" key="6">
    <source>
        <dbReference type="HAMAP-Rule" id="MF_00223"/>
    </source>
</evidence>
<keyword evidence="6" id="KW-0862">Zinc</keyword>
<accession>A0ABU8SKN6</accession>